<reference evidence="5" key="1">
    <citation type="journal article" date="2015" name="Chem. Sci.">
        <title>Biosynthesis of trioxacarcin revealing a different starter unit and complex tailoring steps for type II polyketide synthase.</title>
        <authorList>
            <person name="Zhang M."/>
            <person name="Hou X.-F."/>
            <person name="Qi L.-H."/>
            <person name="Yin Y."/>
            <person name="Li Q."/>
            <person name="Pan H.-X."/>
            <person name="Chen X.-Y."/>
            <person name="Tang G.-L."/>
        </authorList>
    </citation>
    <scope>NUCLEOTIDE SEQUENCE</scope>
    <source>
        <strain evidence="5">DO-45</strain>
    </source>
</reference>
<evidence type="ECO:0000256" key="3">
    <source>
        <dbReference type="ARBA" id="ARBA00023052"/>
    </source>
</evidence>
<dbReference type="EMBL" id="KP410250">
    <property type="protein sequence ID" value="AKT74257.1"/>
    <property type="molecule type" value="Genomic_DNA"/>
</dbReference>
<dbReference type="PANTHER" id="PTHR11516:SF60">
    <property type="entry name" value="PYRUVATE DEHYDROGENASE E1 COMPONENT SUBUNIT ALPHA"/>
    <property type="match status" value="1"/>
</dbReference>
<proteinExistence type="predicted"/>
<name>A0A0K1H2X8_9ACTN</name>
<dbReference type="GO" id="GO:0004739">
    <property type="term" value="F:pyruvate dehydrogenase (acetyl-transferring) activity"/>
    <property type="evidence" value="ECO:0007669"/>
    <property type="project" value="TreeGrafter"/>
</dbReference>
<dbReference type="SUPFAM" id="SSF52518">
    <property type="entry name" value="Thiamin diphosphate-binding fold (THDP-binding)"/>
    <property type="match status" value="1"/>
</dbReference>
<feature type="domain" description="Dehydrogenase E1 component" evidence="4">
    <location>
        <begin position="11"/>
        <end position="313"/>
    </location>
</feature>
<keyword evidence="2" id="KW-0560">Oxidoreductase</keyword>
<dbReference type="GO" id="GO:0006086">
    <property type="term" value="P:pyruvate decarboxylation to acetyl-CoA"/>
    <property type="evidence" value="ECO:0007669"/>
    <property type="project" value="TreeGrafter"/>
</dbReference>
<dbReference type="CDD" id="cd02000">
    <property type="entry name" value="TPP_E1_PDC_ADC_BCADC"/>
    <property type="match status" value="1"/>
</dbReference>
<evidence type="ECO:0000259" key="4">
    <source>
        <dbReference type="Pfam" id="PF00676"/>
    </source>
</evidence>
<evidence type="ECO:0000256" key="2">
    <source>
        <dbReference type="ARBA" id="ARBA00023002"/>
    </source>
</evidence>
<dbReference type="PANTHER" id="PTHR11516">
    <property type="entry name" value="PYRUVATE DEHYDROGENASE E1 COMPONENT, ALPHA SUBUNIT BACTERIAL AND ORGANELLAR"/>
    <property type="match status" value="1"/>
</dbReference>
<dbReference type="GO" id="GO:0000287">
    <property type="term" value="F:magnesium ion binding"/>
    <property type="evidence" value="ECO:0007669"/>
    <property type="project" value="UniProtKB-ARBA"/>
</dbReference>
<dbReference type="Pfam" id="PF00676">
    <property type="entry name" value="E1_dh"/>
    <property type="match status" value="1"/>
</dbReference>
<dbReference type="InterPro" id="IPR001017">
    <property type="entry name" value="DH_E1"/>
</dbReference>
<comment type="cofactor">
    <cofactor evidence="1">
        <name>thiamine diphosphate</name>
        <dbReference type="ChEBI" id="CHEBI:58937"/>
    </cofactor>
</comment>
<sequence length="327" mass="35788">MTFGRTQLLRDMVRIRVVEETLADYYRDEQEMRTPTHFSVGQEATAVGVCAATTTRDWVYTAHRSHAPYLAKGGDLKAMVAELYGKQAGCAHGRGGSIHLVDQAVGFAGSAAILGEMIPVAVGTAWAFARGSEPRAAITFFGDGATEEGVFAESLNLASVRQAPVIFVCENNLYSISSPIGARQPVGSTIRDRAESAGVTAEQVDGNDVFAVYDAARRALRHCREGRGPYLLELATYRWREHVGPGFDHGHDHGYRPAEEAAAWMARCPIVRATETLREQEPDIDRTVAEWRARFGDEIQSAVAYAKEQPFPDTEALLDGAYQPVLR</sequence>
<dbReference type="AlphaFoldDB" id="A0A0K1H2X8"/>
<organism evidence="5">
    <name type="scientific">Streptomyces bottropensis</name>
    <dbReference type="NCBI Taxonomy" id="42235"/>
    <lineage>
        <taxon>Bacteria</taxon>
        <taxon>Bacillati</taxon>
        <taxon>Actinomycetota</taxon>
        <taxon>Actinomycetes</taxon>
        <taxon>Kitasatosporales</taxon>
        <taxon>Streptomycetaceae</taxon>
        <taxon>Streptomyces</taxon>
    </lineage>
</organism>
<accession>A0A0K1H2X8</accession>
<keyword evidence="3" id="KW-0786">Thiamine pyrophosphate</keyword>
<dbReference type="InterPro" id="IPR029061">
    <property type="entry name" value="THDP-binding"/>
</dbReference>
<protein>
    <submittedName>
        <fullName evidence="5">TxnB3</fullName>
    </submittedName>
</protein>
<dbReference type="InterPro" id="IPR050642">
    <property type="entry name" value="PDH_E1_Alpha_Subunit"/>
</dbReference>
<dbReference type="Gene3D" id="3.40.50.970">
    <property type="match status" value="1"/>
</dbReference>
<evidence type="ECO:0000256" key="1">
    <source>
        <dbReference type="ARBA" id="ARBA00001964"/>
    </source>
</evidence>
<evidence type="ECO:0000313" key="5">
    <source>
        <dbReference type="EMBL" id="AKT74257.1"/>
    </source>
</evidence>